<evidence type="ECO:0000256" key="1">
    <source>
        <dbReference type="SAM" id="MobiDB-lite"/>
    </source>
</evidence>
<dbReference type="Proteomes" id="UP001623290">
    <property type="component" value="Plasmid unnamed1"/>
</dbReference>
<protein>
    <recommendedName>
        <fullName evidence="4">Transposase</fullName>
    </recommendedName>
</protein>
<geneLocation type="plasmid" evidence="2 3">
    <name>unnamed1</name>
</geneLocation>
<keyword evidence="2" id="KW-0614">Plasmid</keyword>
<evidence type="ECO:0000313" key="2">
    <source>
        <dbReference type="EMBL" id="WRY35139.1"/>
    </source>
</evidence>
<dbReference type="RefSeq" id="WP_406721686.1">
    <property type="nucleotide sequence ID" value="NZ_CP135444.1"/>
</dbReference>
<feature type="region of interest" description="Disordered" evidence="1">
    <location>
        <begin position="1"/>
        <end position="53"/>
    </location>
</feature>
<evidence type="ECO:0000313" key="3">
    <source>
        <dbReference type="Proteomes" id="UP001623290"/>
    </source>
</evidence>
<gene>
    <name evidence="2" type="ORF">RPE78_14965</name>
</gene>
<organism evidence="2 3">
    <name type="scientific">Thioclava litoralis</name>
    <dbReference type="NCBI Taxonomy" id="3076557"/>
    <lineage>
        <taxon>Bacteria</taxon>
        <taxon>Pseudomonadati</taxon>
        <taxon>Pseudomonadota</taxon>
        <taxon>Alphaproteobacteria</taxon>
        <taxon>Rhodobacterales</taxon>
        <taxon>Paracoccaceae</taxon>
        <taxon>Thioclava</taxon>
    </lineage>
</organism>
<sequence length="91" mass="10244">MRRLEDHETPRTSSHMPAPRIVAADKAMTDRRHAGRLTEDLPPENRSLGRQTAGPVYFKRKRLIYRPAGAHYATAQQTGNVTQALRAGIRP</sequence>
<feature type="compositionally biased region" description="Basic and acidic residues" evidence="1">
    <location>
        <begin position="1"/>
        <end position="10"/>
    </location>
</feature>
<accession>A0ABZ1E4W5</accession>
<keyword evidence="3" id="KW-1185">Reference proteome</keyword>
<name>A0ABZ1E4W5_9RHOB</name>
<proteinExistence type="predicted"/>
<evidence type="ECO:0008006" key="4">
    <source>
        <dbReference type="Google" id="ProtNLM"/>
    </source>
</evidence>
<dbReference type="EMBL" id="CP135444">
    <property type="protein sequence ID" value="WRY35139.1"/>
    <property type="molecule type" value="Genomic_DNA"/>
</dbReference>
<reference evidence="2 3" key="1">
    <citation type="submission" date="2023-09" db="EMBL/GenBank/DDBJ databases">
        <title>Thioclava shenzhenensis sp. nov., a multidrug resistant bacteria-antagonizing species isolated from coastal seawater.</title>
        <authorList>
            <person name="Long M."/>
        </authorList>
    </citation>
    <scope>NUCLEOTIDE SEQUENCE [LARGE SCALE GENOMIC DNA]</scope>
    <source>
        <strain evidence="2 3">FTW29</strain>
        <plasmid evidence="2 3">unnamed1</plasmid>
    </source>
</reference>
<feature type="compositionally biased region" description="Basic and acidic residues" evidence="1">
    <location>
        <begin position="27"/>
        <end position="39"/>
    </location>
</feature>